<protein>
    <recommendedName>
        <fullName evidence="4">IGFBP N-terminal domain-containing protein</fullName>
    </recommendedName>
</protein>
<evidence type="ECO:0000256" key="2">
    <source>
        <dbReference type="ARBA" id="ARBA00023157"/>
    </source>
</evidence>
<dbReference type="PROSITE" id="PS51323">
    <property type="entry name" value="IGFBP_N_2"/>
    <property type="match status" value="1"/>
</dbReference>
<dbReference type="InterPro" id="IPR050941">
    <property type="entry name" value="CCN"/>
</dbReference>
<name>A0A9Q1E425_CONCO</name>
<keyword evidence="6" id="KW-1185">Reference proteome</keyword>
<evidence type="ECO:0000313" key="6">
    <source>
        <dbReference type="Proteomes" id="UP001152803"/>
    </source>
</evidence>
<dbReference type="SUPFAM" id="SSF57184">
    <property type="entry name" value="Growth factor receptor domain"/>
    <property type="match status" value="1"/>
</dbReference>
<dbReference type="PANTHER" id="PTHR11348">
    <property type="entry name" value="CONNECTIVE TISSUE GROWTH FACTOR-RELATED"/>
    <property type="match status" value="1"/>
</dbReference>
<dbReference type="InterPro" id="IPR009030">
    <property type="entry name" value="Growth_fac_rcpt_cys_sf"/>
</dbReference>
<dbReference type="OrthoDB" id="365605at2759"/>
<evidence type="ECO:0000256" key="1">
    <source>
        <dbReference type="ARBA" id="ARBA00022729"/>
    </source>
</evidence>
<dbReference type="InterPro" id="IPR000867">
    <property type="entry name" value="IGFBP-like"/>
</dbReference>
<dbReference type="PROSITE" id="PS00222">
    <property type="entry name" value="IGFBP_N_1"/>
    <property type="match status" value="1"/>
</dbReference>
<accession>A0A9Q1E425</accession>
<dbReference type="GO" id="GO:0007165">
    <property type="term" value="P:signal transduction"/>
    <property type="evidence" value="ECO:0007669"/>
    <property type="project" value="TreeGrafter"/>
</dbReference>
<dbReference type="InterPro" id="IPR017891">
    <property type="entry name" value="Insulin_GF-bd_Cys-rich_CS"/>
</dbReference>
<feature type="domain" description="IGFBP N-terminal" evidence="4">
    <location>
        <begin position="20"/>
        <end position="93"/>
    </location>
</feature>
<evidence type="ECO:0000259" key="4">
    <source>
        <dbReference type="PROSITE" id="PS51323"/>
    </source>
</evidence>
<keyword evidence="2" id="KW-1015">Disulfide bond</keyword>
<comment type="caution">
    <text evidence="5">The sequence shown here is derived from an EMBL/GenBank/DDBJ whole genome shotgun (WGS) entry which is preliminary data.</text>
</comment>
<feature type="chain" id="PRO_5040203893" description="IGFBP N-terminal domain-containing protein" evidence="3">
    <location>
        <begin position="22"/>
        <end position="93"/>
    </location>
</feature>
<dbReference type="GO" id="GO:0005615">
    <property type="term" value="C:extracellular space"/>
    <property type="evidence" value="ECO:0007669"/>
    <property type="project" value="TreeGrafter"/>
</dbReference>
<dbReference type="GO" id="GO:0005178">
    <property type="term" value="F:integrin binding"/>
    <property type="evidence" value="ECO:0007669"/>
    <property type="project" value="TreeGrafter"/>
</dbReference>
<sequence>MRAMIFTNAHLLLLIVCMALAQDCSQPCSCPSEAAPCAVGSSLVLDGCGCCRVCARQAGEPCSLWEPCDHHKQLYCHYPPERPPPERPPRPPE</sequence>
<proteinExistence type="predicted"/>
<dbReference type="Proteomes" id="UP001152803">
    <property type="component" value="Unassembled WGS sequence"/>
</dbReference>
<dbReference type="GO" id="GO:0045597">
    <property type="term" value="P:positive regulation of cell differentiation"/>
    <property type="evidence" value="ECO:0007669"/>
    <property type="project" value="TreeGrafter"/>
</dbReference>
<dbReference type="SMART" id="SM00121">
    <property type="entry name" value="IB"/>
    <property type="match status" value="1"/>
</dbReference>
<evidence type="ECO:0000256" key="3">
    <source>
        <dbReference type="SAM" id="SignalP"/>
    </source>
</evidence>
<dbReference type="GO" id="GO:0031012">
    <property type="term" value="C:extracellular matrix"/>
    <property type="evidence" value="ECO:0007669"/>
    <property type="project" value="TreeGrafter"/>
</dbReference>
<feature type="signal peptide" evidence="3">
    <location>
        <begin position="1"/>
        <end position="21"/>
    </location>
</feature>
<dbReference type="Pfam" id="PF00219">
    <property type="entry name" value="IGFBP"/>
    <property type="match status" value="1"/>
</dbReference>
<dbReference type="AlphaFoldDB" id="A0A9Q1E425"/>
<dbReference type="EMBL" id="JAFJMO010000001">
    <property type="protein sequence ID" value="KAJ8289282.1"/>
    <property type="molecule type" value="Genomic_DNA"/>
</dbReference>
<gene>
    <name evidence="5" type="ORF">COCON_G00019410</name>
</gene>
<reference evidence="5" key="1">
    <citation type="journal article" date="2023" name="Science">
        <title>Genome structures resolve the early diversification of teleost fishes.</title>
        <authorList>
            <person name="Parey E."/>
            <person name="Louis A."/>
            <person name="Montfort J."/>
            <person name="Bouchez O."/>
            <person name="Roques C."/>
            <person name="Iampietro C."/>
            <person name="Lluch J."/>
            <person name="Castinel A."/>
            <person name="Donnadieu C."/>
            <person name="Desvignes T."/>
            <person name="Floi Bucao C."/>
            <person name="Jouanno E."/>
            <person name="Wen M."/>
            <person name="Mejri S."/>
            <person name="Dirks R."/>
            <person name="Jansen H."/>
            <person name="Henkel C."/>
            <person name="Chen W.J."/>
            <person name="Zahm M."/>
            <person name="Cabau C."/>
            <person name="Klopp C."/>
            <person name="Thompson A.W."/>
            <person name="Robinson-Rechavi M."/>
            <person name="Braasch I."/>
            <person name="Lecointre G."/>
            <person name="Bobe J."/>
            <person name="Postlethwait J.H."/>
            <person name="Berthelot C."/>
            <person name="Roest Crollius H."/>
            <person name="Guiguen Y."/>
        </authorList>
    </citation>
    <scope>NUCLEOTIDE SEQUENCE</scope>
    <source>
        <strain evidence="5">Concon-B</strain>
    </source>
</reference>
<evidence type="ECO:0000313" key="5">
    <source>
        <dbReference type="EMBL" id="KAJ8289282.1"/>
    </source>
</evidence>
<keyword evidence="1 3" id="KW-0732">Signal</keyword>
<dbReference type="PANTHER" id="PTHR11348:SF23">
    <property type="entry name" value="CELLULAR COMMUNICATION NETWORK FACTOR 2B"/>
    <property type="match status" value="1"/>
</dbReference>
<dbReference type="GO" id="GO:0007155">
    <property type="term" value="P:cell adhesion"/>
    <property type="evidence" value="ECO:0007669"/>
    <property type="project" value="TreeGrafter"/>
</dbReference>
<organism evidence="5 6">
    <name type="scientific">Conger conger</name>
    <name type="common">Conger eel</name>
    <name type="synonym">Muraena conger</name>
    <dbReference type="NCBI Taxonomy" id="82655"/>
    <lineage>
        <taxon>Eukaryota</taxon>
        <taxon>Metazoa</taxon>
        <taxon>Chordata</taxon>
        <taxon>Craniata</taxon>
        <taxon>Vertebrata</taxon>
        <taxon>Euteleostomi</taxon>
        <taxon>Actinopterygii</taxon>
        <taxon>Neopterygii</taxon>
        <taxon>Teleostei</taxon>
        <taxon>Anguilliformes</taxon>
        <taxon>Congridae</taxon>
        <taxon>Conger</taxon>
    </lineage>
</organism>
<dbReference type="GO" id="GO:0008201">
    <property type="term" value="F:heparin binding"/>
    <property type="evidence" value="ECO:0007669"/>
    <property type="project" value="TreeGrafter"/>
</dbReference>